<evidence type="ECO:0000256" key="1">
    <source>
        <dbReference type="ARBA" id="ARBA00022679"/>
    </source>
</evidence>
<comment type="caution">
    <text evidence="4">The sequence shown here is derived from an EMBL/GenBank/DDBJ whole genome shotgun (WGS) entry which is preliminary data.</text>
</comment>
<dbReference type="InterPro" id="IPR029057">
    <property type="entry name" value="PRTase-like"/>
</dbReference>
<dbReference type="Gene3D" id="3.60.20.10">
    <property type="entry name" value="Glutamine Phosphoribosylpyrophosphate, subunit 1, domain 1"/>
    <property type="match status" value="1"/>
</dbReference>
<keyword evidence="4" id="KW-0328">Glycosyltransferase</keyword>
<dbReference type="Gene3D" id="3.40.50.2020">
    <property type="match status" value="1"/>
</dbReference>
<dbReference type="InterPro" id="IPR017932">
    <property type="entry name" value="GATase_2_dom"/>
</dbReference>
<keyword evidence="1 4" id="KW-0808">Transferase</keyword>
<dbReference type="EC" id="2.4.2.14" evidence="4"/>
<proteinExistence type="predicted"/>
<keyword evidence="5" id="KW-1185">Reference proteome</keyword>
<dbReference type="PROSITE" id="PS51278">
    <property type="entry name" value="GATASE_TYPE_2"/>
    <property type="match status" value="1"/>
</dbReference>
<keyword evidence="2" id="KW-0315">Glutamine amidotransferase</keyword>
<dbReference type="GO" id="GO:0004044">
    <property type="term" value="F:amidophosphoribosyltransferase activity"/>
    <property type="evidence" value="ECO:0007669"/>
    <property type="project" value="UniProtKB-EC"/>
</dbReference>
<evidence type="ECO:0000259" key="3">
    <source>
        <dbReference type="PROSITE" id="PS51278"/>
    </source>
</evidence>
<dbReference type="EMBL" id="JACHIG010000003">
    <property type="protein sequence ID" value="MBB5032297.1"/>
    <property type="molecule type" value="Genomic_DNA"/>
</dbReference>
<reference evidence="4 5" key="1">
    <citation type="submission" date="2020-08" db="EMBL/GenBank/DDBJ databases">
        <title>Genomic Encyclopedia of Type Strains, Phase IV (KMG-IV): sequencing the most valuable type-strain genomes for metagenomic binning, comparative biology and taxonomic classification.</title>
        <authorList>
            <person name="Goeker M."/>
        </authorList>
    </citation>
    <scope>NUCLEOTIDE SEQUENCE [LARGE SCALE GENOMIC DNA]</scope>
    <source>
        <strain evidence="4 5">DSM 12252</strain>
    </source>
</reference>
<dbReference type="InterPro" id="IPR029055">
    <property type="entry name" value="Ntn_hydrolases_N"/>
</dbReference>
<gene>
    <name evidence="4" type="ORF">HNQ65_001874</name>
</gene>
<dbReference type="SUPFAM" id="SSF53271">
    <property type="entry name" value="PRTase-like"/>
    <property type="match status" value="1"/>
</dbReference>
<sequence length="657" mass="74516">MSDPISHECGIAVVRLKKPLGYFYQKYGNALYGFDALQAIMTKQRNRGQDGMGIGCCKLDMPPGLPYMFRMRSTESVERIGQVFDDERKEFKRIARRIDKQRKDERDQEGKEFVSFEDDPEAIKREFEMAGEIYIGHLRYGTSGDFGKGALHPYMRRTTWPTRTLMVMGNFNLTNTRELNEIMMKRGQHPVFGTDTQSVLEEIGFQLDEAHTQLYHELRDSGIPGVDIPHHISERLDVTSVVKESAKRWDGGYSIVGVIGNGDLFAMRDPSGIRPCHYYENDEIFAIASERVALMSVFGVSEEDIHELPPAHVAVIKAAGGMTIEKFTEPRDFKPCSFECIYFSRGNDSAIYHQRKALGEQLVPQVVKAIDNDFEHTVLSFIPNTAETAYFGFLDGLRKSRRVVVKEALMDMLKRGEFDEAKLDDLVLRNWPRGEKIALKDIKMRTFIAQETGRDALVSGSYDITYGVVTSKDNLVVIDDSIVRGTTLKKSLLRILARTNPKRIIVCSTAPQIRYPDCYGIDMAELGKFIAFQAAVSLLRERGMAHIVRETYLACKEELRKPKEEMRNAVKAIYAPFTDEEISARIAQMISPEDTPWHGTVEVIYQTIPDLHSALGAEYGDWYFTGDYPTPGGFSVVNQSFILYFEAKDGRAHEALL</sequence>
<dbReference type="InterPro" id="IPR000836">
    <property type="entry name" value="PRTase_dom"/>
</dbReference>
<name>A0A7W8DJP4_9BACT</name>
<accession>A0A7W8DJP4</accession>
<dbReference type="SUPFAM" id="SSF56235">
    <property type="entry name" value="N-terminal nucleophile aminohydrolases (Ntn hydrolases)"/>
    <property type="match status" value="1"/>
</dbReference>
<evidence type="ECO:0000256" key="2">
    <source>
        <dbReference type="ARBA" id="ARBA00022962"/>
    </source>
</evidence>
<protein>
    <submittedName>
        <fullName evidence="4">Amidophosphoribosyltransferase</fullName>
        <ecNumber evidence="4">2.4.2.14</ecNumber>
    </submittedName>
</protein>
<dbReference type="AlphaFoldDB" id="A0A7W8DJP4"/>
<dbReference type="PANTHER" id="PTHR11907">
    <property type="entry name" value="AMIDOPHOSPHORIBOSYLTRANSFERASE"/>
    <property type="match status" value="1"/>
</dbReference>
<evidence type="ECO:0000313" key="5">
    <source>
        <dbReference type="Proteomes" id="UP000590740"/>
    </source>
</evidence>
<feature type="domain" description="Glutamine amidotransferase type-2" evidence="3">
    <location>
        <begin position="9"/>
        <end position="319"/>
    </location>
</feature>
<organism evidence="4 5">
    <name type="scientific">Prosthecobacter vanneervenii</name>
    <dbReference type="NCBI Taxonomy" id="48466"/>
    <lineage>
        <taxon>Bacteria</taxon>
        <taxon>Pseudomonadati</taxon>
        <taxon>Verrucomicrobiota</taxon>
        <taxon>Verrucomicrobiia</taxon>
        <taxon>Verrucomicrobiales</taxon>
        <taxon>Verrucomicrobiaceae</taxon>
        <taxon>Prosthecobacter</taxon>
    </lineage>
</organism>
<dbReference type="Proteomes" id="UP000590740">
    <property type="component" value="Unassembled WGS sequence"/>
</dbReference>
<dbReference type="RefSeq" id="WP_184339229.1">
    <property type="nucleotide sequence ID" value="NZ_JACHIG010000003.1"/>
</dbReference>
<evidence type="ECO:0000313" key="4">
    <source>
        <dbReference type="EMBL" id="MBB5032297.1"/>
    </source>
</evidence>
<dbReference type="CDD" id="cd06223">
    <property type="entry name" value="PRTases_typeI"/>
    <property type="match status" value="1"/>
</dbReference>